<dbReference type="OrthoDB" id="9802248at2"/>
<evidence type="ECO:0000256" key="4">
    <source>
        <dbReference type="ARBA" id="ARBA00022833"/>
    </source>
</evidence>
<organism evidence="6 7">
    <name type="scientific">Lysinibacillus halotolerans</name>
    <dbReference type="NCBI Taxonomy" id="1368476"/>
    <lineage>
        <taxon>Bacteria</taxon>
        <taxon>Bacillati</taxon>
        <taxon>Bacillota</taxon>
        <taxon>Bacilli</taxon>
        <taxon>Bacillales</taxon>
        <taxon>Bacillaceae</taxon>
        <taxon>Lysinibacillus</taxon>
    </lineage>
</organism>
<protein>
    <submittedName>
        <fullName evidence="6">MBL fold metallo-hydrolase</fullName>
    </submittedName>
</protein>
<dbReference type="PANTHER" id="PTHR46233">
    <property type="entry name" value="HYDROXYACYLGLUTATHIONE HYDROLASE GLOC"/>
    <property type="match status" value="1"/>
</dbReference>
<dbReference type="InterPro" id="IPR001279">
    <property type="entry name" value="Metallo-B-lactamas"/>
</dbReference>
<keyword evidence="7" id="KW-1185">Reference proteome</keyword>
<evidence type="ECO:0000313" key="6">
    <source>
        <dbReference type="EMBL" id="RNC99223.1"/>
    </source>
</evidence>
<evidence type="ECO:0000259" key="5">
    <source>
        <dbReference type="SMART" id="SM00849"/>
    </source>
</evidence>
<dbReference type="SUPFAM" id="SSF56281">
    <property type="entry name" value="Metallo-hydrolase/oxidoreductase"/>
    <property type="match status" value="1"/>
</dbReference>
<dbReference type="AlphaFoldDB" id="A0A3M8H9W4"/>
<dbReference type="GO" id="GO:0016787">
    <property type="term" value="F:hydrolase activity"/>
    <property type="evidence" value="ECO:0007669"/>
    <property type="project" value="UniProtKB-KW"/>
</dbReference>
<keyword evidence="2" id="KW-0479">Metal-binding</keyword>
<comment type="cofactor">
    <cofactor evidence="1">
        <name>Zn(2+)</name>
        <dbReference type="ChEBI" id="CHEBI:29105"/>
    </cofactor>
</comment>
<evidence type="ECO:0000256" key="1">
    <source>
        <dbReference type="ARBA" id="ARBA00001947"/>
    </source>
</evidence>
<sequence length="216" mass="24335">MLNVKVFSLGPVQTNCYIVSNKQKDCILFDPGEEASKIVNVIRSNQLKPKAIFLTHTHFDHIGAVDELREMFDLPLYVHEREVSWLGDPMKNGSGKYAELPNYIVNKPEEAHIIRKEQTFNIDGFTFKAVFTPGHSPGSISYIFEEDGFAIVGDTLFERSIGRTDLLEGSLKVLLQSIHEKLLVLPEDTIIYPGHGSYTTPQAEMDMNPFLNGYEG</sequence>
<feature type="domain" description="Metallo-beta-lactamase" evidence="5">
    <location>
        <begin position="13"/>
        <end position="195"/>
    </location>
</feature>
<dbReference type="SMART" id="SM00849">
    <property type="entry name" value="Lactamase_B"/>
    <property type="match status" value="1"/>
</dbReference>
<dbReference type="InterPro" id="IPR051453">
    <property type="entry name" value="MBL_Glyoxalase_II"/>
</dbReference>
<comment type="caution">
    <text evidence="6">The sequence shown here is derived from an EMBL/GenBank/DDBJ whole genome shotgun (WGS) entry which is preliminary data.</text>
</comment>
<evidence type="ECO:0000313" key="7">
    <source>
        <dbReference type="Proteomes" id="UP000279909"/>
    </source>
</evidence>
<dbReference type="Gene3D" id="3.60.15.10">
    <property type="entry name" value="Ribonuclease Z/Hydroxyacylglutathione hydrolase-like"/>
    <property type="match status" value="1"/>
</dbReference>
<dbReference type="EMBL" id="RHLQ01000017">
    <property type="protein sequence ID" value="RNC99223.1"/>
    <property type="molecule type" value="Genomic_DNA"/>
</dbReference>
<dbReference type="InterPro" id="IPR036866">
    <property type="entry name" value="RibonucZ/Hydroxyglut_hydro"/>
</dbReference>
<dbReference type="PANTHER" id="PTHR46233:SF3">
    <property type="entry name" value="HYDROXYACYLGLUTATHIONE HYDROLASE GLOC"/>
    <property type="match status" value="1"/>
</dbReference>
<dbReference type="GO" id="GO:0046872">
    <property type="term" value="F:metal ion binding"/>
    <property type="evidence" value="ECO:0007669"/>
    <property type="project" value="UniProtKB-KW"/>
</dbReference>
<dbReference type="Proteomes" id="UP000279909">
    <property type="component" value="Unassembled WGS sequence"/>
</dbReference>
<reference evidence="6 7" key="1">
    <citation type="journal article" date="2014" name="Int. J. Syst. Evol. Microbiol.">
        <title>Lysinibacillus halotolerans sp. nov., isolated from saline-alkaline soil.</title>
        <authorList>
            <person name="Kong D."/>
            <person name="Wang Y."/>
            <person name="Zhao B."/>
            <person name="Li Y."/>
            <person name="Song J."/>
            <person name="Zhai Y."/>
            <person name="Zhang C."/>
            <person name="Wang H."/>
            <person name="Chen X."/>
            <person name="Zhao B."/>
            <person name="Ruan Z."/>
        </authorList>
    </citation>
    <scope>NUCLEOTIDE SEQUENCE [LARGE SCALE GENOMIC DNA]</scope>
    <source>
        <strain evidence="6 7">MCCC 1A12703</strain>
    </source>
</reference>
<evidence type="ECO:0000256" key="3">
    <source>
        <dbReference type="ARBA" id="ARBA00022801"/>
    </source>
</evidence>
<dbReference type="RefSeq" id="WP_122971881.1">
    <property type="nucleotide sequence ID" value="NZ_RHLQ01000017.1"/>
</dbReference>
<keyword evidence="4" id="KW-0862">Zinc</keyword>
<evidence type="ECO:0000256" key="2">
    <source>
        <dbReference type="ARBA" id="ARBA00022723"/>
    </source>
</evidence>
<keyword evidence="3 6" id="KW-0378">Hydrolase</keyword>
<dbReference type="Pfam" id="PF00753">
    <property type="entry name" value="Lactamase_B"/>
    <property type="match status" value="1"/>
</dbReference>
<accession>A0A3M8H9W4</accession>
<proteinExistence type="predicted"/>
<dbReference type="CDD" id="cd06262">
    <property type="entry name" value="metallo-hydrolase-like_MBL-fold"/>
    <property type="match status" value="1"/>
</dbReference>
<gene>
    <name evidence="6" type="ORF">EC501_08620</name>
</gene>
<name>A0A3M8H9W4_9BACI</name>